<accession>A0A915IF71</accession>
<dbReference type="WBParaSite" id="nRc.2.0.1.t11871-RA">
    <property type="protein sequence ID" value="nRc.2.0.1.t11871-RA"/>
    <property type="gene ID" value="nRc.2.0.1.g11871"/>
</dbReference>
<dbReference type="Proteomes" id="UP000887565">
    <property type="component" value="Unplaced"/>
</dbReference>
<organism evidence="2 3">
    <name type="scientific">Romanomermis culicivorax</name>
    <name type="common">Nematode worm</name>
    <dbReference type="NCBI Taxonomy" id="13658"/>
    <lineage>
        <taxon>Eukaryota</taxon>
        <taxon>Metazoa</taxon>
        <taxon>Ecdysozoa</taxon>
        <taxon>Nematoda</taxon>
        <taxon>Enoplea</taxon>
        <taxon>Dorylaimia</taxon>
        <taxon>Mermithida</taxon>
        <taxon>Mermithoidea</taxon>
        <taxon>Mermithidae</taxon>
        <taxon>Romanomermis</taxon>
    </lineage>
</organism>
<keyword evidence="2" id="KW-1185">Reference proteome</keyword>
<keyword evidence="1" id="KW-0175">Coiled coil</keyword>
<sequence>KDIDKRLKNHENVKKQFVENLNLRFKKIKSNVDDLNHRAKDVEFLEIASSQETHELLNDLKANNDNSRKLLDELSTDASNYGVEIEDLETVSDSIAFVEHFCANFEDKCQKLHRSPIDSPEFIERSADNEPSFVSNLRMDLDELHGSSDKDSELESPAIVRPEHIDMDVHFRLPSDSAEVQSQFVVVESKLPDEREIEIQGLQQFEDQLQSFIAKSTDFDSQIRRTLSIQDLDSRLAALRELLDQVDDQDKKYDVFWLSIPEKFKFQFPNVEERMKNEIDKIKREIDQLETYLLAKERESTVLLKESEDLHESILKIDNSCSDKALEKMNLDERIAALMDCERKLQNLYEKTHSLHEKSTKSKIDSPDLSHVLQTIVNNIGNRLKFFSDQKLAVDQLNNRLLLLKSFSHQLLSNTDENFINGVNDQEHFILDLRLKNQDMKNAVKEIIAEFSSQRLQPDDNHSDLIQGIGVEIAIVDEFCHKWSNILSKQKMKRDISLNIGLVRPEKRNVYAEDTLITPETNVKVSFDTCIKSPLTQNKSPVDTLIPENEVPFK</sequence>
<feature type="coiled-coil region" evidence="1">
    <location>
        <begin position="18"/>
        <end position="77"/>
    </location>
</feature>
<reference evidence="3" key="1">
    <citation type="submission" date="2022-11" db="UniProtKB">
        <authorList>
            <consortium name="WormBaseParasite"/>
        </authorList>
    </citation>
    <scope>IDENTIFICATION</scope>
</reference>
<name>A0A915IF71_ROMCU</name>
<evidence type="ECO:0000256" key="1">
    <source>
        <dbReference type="SAM" id="Coils"/>
    </source>
</evidence>
<feature type="coiled-coil region" evidence="1">
    <location>
        <begin position="229"/>
        <end position="299"/>
    </location>
</feature>
<proteinExistence type="predicted"/>
<protein>
    <submittedName>
        <fullName evidence="3">Uncharacterized protein</fullName>
    </submittedName>
</protein>
<dbReference type="AlphaFoldDB" id="A0A915IF71"/>
<evidence type="ECO:0000313" key="3">
    <source>
        <dbReference type="WBParaSite" id="nRc.2.0.1.t11871-RA"/>
    </source>
</evidence>
<evidence type="ECO:0000313" key="2">
    <source>
        <dbReference type="Proteomes" id="UP000887565"/>
    </source>
</evidence>